<name>A0AAE8BUL4_9CAUD</name>
<dbReference type="EMBL" id="MZ501267">
    <property type="protein sequence ID" value="QZA70532.1"/>
    <property type="molecule type" value="Genomic_DNA"/>
</dbReference>
<dbReference type="Proteomes" id="UP000827517">
    <property type="component" value="Segment"/>
</dbReference>
<organism evidence="1 2">
    <name type="scientific">Erwinia phage AH04</name>
    <dbReference type="NCBI Taxonomy" id="2869569"/>
    <lineage>
        <taxon>Viruses</taxon>
        <taxon>Duplodnaviria</taxon>
        <taxon>Heunggongvirae</taxon>
        <taxon>Uroviricota</taxon>
        <taxon>Caudoviricetes</taxon>
        <taxon>Chimalliviridae</taxon>
        <taxon>Meadowvirus</taxon>
        <taxon>Meadowvirus AH04</taxon>
    </lineage>
</organism>
<gene>
    <name evidence="1" type="primary">47</name>
    <name evidence="1" type="ORF">AH04_47</name>
</gene>
<protein>
    <submittedName>
        <fullName evidence="1">Uncharacterized protein</fullName>
    </submittedName>
</protein>
<sequence length="169" mass="18491">MSNKHVVILGQGSTAGTIKIEDHNTGGSLLIKHSVSEAWAEAIDDNTDNPLVELANGLNGVLESGKLSLTLIGNDNLITFKDDDAPILEGGVLLRNIKLNSPYLRNCKLTDVDIPNADNVTIHFSKVDGLYMETTNRIHMVSCYIDDKHGLDNVTKLPLHFLMNKRTGE</sequence>
<dbReference type="GeneID" id="77943937"/>
<proteinExistence type="predicted"/>
<dbReference type="RefSeq" id="YP_010667801.1">
    <property type="nucleotide sequence ID" value="NC_070952.1"/>
</dbReference>
<evidence type="ECO:0000313" key="1">
    <source>
        <dbReference type="EMBL" id="QZA70532.1"/>
    </source>
</evidence>
<reference evidence="1" key="1">
    <citation type="submission" date="2021-07" db="EMBL/GenBank/DDBJ databases">
        <authorList>
            <person name="Roth S.J."/>
            <person name="Krukonis G.P."/>
            <person name="Delesalle V.A."/>
        </authorList>
    </citation>
    <scope>NUCLEOTIDE SEQUENCE</scope>
</reference>
<dbReference type="KEGG" id="vg:77943937"/>
<accession>A0AAE8BUL4</accession>
<evidence type="ECO:0000313" key="2">
    <source>
        <dbReference type="Proteomes" id="UP000827517"/>
    </source>
</evidence>
<keyword evidence="2" id="KW-1185">Reference proteome</keyword>